<evidence type="ECO:0000256" key="2">
    <source>
        <dbReference type="ARBA" id="ARBA00006833"/>
    </source>
</evidence>
<dbReference type="GO" id="GO:0006816">
    <property type="term" value="P:calcium ion transport"/>
    <property type="evidence" value="ECO:0007669"/>
    <property type="project" value="UniProtKB-KW"/>
</dbReference>
<dbReference type="GO" id="GO:2001256">
    <property type="term" value="P:regulation of store-operated calcium entry"/>
    <property type="evidence" value="ECO:0007669"/>
    <property type="project" value="InterPro"/>
</dbReference>
<feature type="region of interest" description="Disordered" evidence="14">
    <location>
        <begin position="284"/>
        <end position="330"/>
    </location>
</feature>
<dbReference type="RefSeq" id="XP_021876707.1">
    <property type="nucleotide sequence ID" value="XM_022030635.1"/>
</dbReference>
<evidence type="ECO:0000256" key="16">
    <source>
        <dbReference type="SAM" id="SignalP"/>
    </source>
</evidence>
<evidence type="ECO:0000256" key="10">
    <source>
        <dbReference type="ARBA" id="ARBA00022989"/>
    </source>
</evidence>
<comment type="similarity">
    <text evidence="2">Belongs to the SARAF family.</text>
</comment>
<dbReference type="GeneID" id="33572476"/>
<dbReference type="PANTHER" id="PTHR15929:SF0">
    <property type="entry name" value="STORE-OPERATED CALCIUM ENTRY-ASSOCIATED REGULATORY FACTOR"/>
    <property type="match status" value="1"/>
</dbReference>
<dbReference type="OrthoDB" id="20303at2759"/>
<dbReference type="EMBL" id="MCFF01000055">
    <property type="protein sequence ID" value="ORZ04710.1"/>
    <property type="molecule type" value="Genomic_DNA"/>
</dbReference>
<feature type="transmembrane region" description="Helical" evidence="15">
    <location>
        <begin position="171"/>
        <end position="192"/>
    </location>
</feature>
<evidence type="ECO:0000313" key="17">
    <source>
        <dbReference type="EMBL" id="ORZ04710.1"/>
    </source>
</evidence>
<feature type="region of interest" description="Disordered" evidence="14">
    <location>
        <begin position="198"/>
        <end position="227"/>
    </location>
</feature>
<reference evidence="17 18" key="1">
    <citation type="submission" date="2016-07" db="EMBL/GenBank/DDBJ databases">
        <title>Pervasive Adenine N6-methylation of Active Genes in Fungi.</title>
        <authorList>
            <consortium name="DOE Joint Genome Institute"/>
            <person name="Mondo S.J."/>
            <person name="Dannebaum R.O."/>
            <person name="Kuo R.C."/>
            <person name="Labutti K."/>
            <person name="Haridas S."/>
            <person name="Kuo A."/>
            <person name="Salamov A."/>
            <person name="Ahrendt S.R."/>
            <person name="Lipzen A."/>
            <person name="Sullivan W."/>
            <person name="Andreopoulos W.B."/>
            <person name="Clum A."/>
            <person name="Lindquist E."/>
            <person name="Daum C."/>
            <person name="Ramamoorthy G.K."/>
            <person name="Gryganskyi A."/>
            <person name="Culley D."/>
            <person name="Magnuson J.K."/>
            <person name="James T.Y."/>
            <person name="O'Malley M.A."/>
            <person name="Stajich J.E."/>
            <person name="Spatafora J.W."/>
            <person name="Visel A."/>
            <person name="Grigoriev I.V."/>
        </authorList>
    </citation>
    <scope>NUCLEOTIDE SEQUENCE [LARGE SCALE GENOMIC DNA]</scope>
    <source>
        <strain evidence="17 18">NRRL 3116</strain>
    </source>
</reference>
<evidence type="ECO:0000256" key="6">
    <source>
        <dbReference type="ARBA" id="ARBA00022692"/>
    </source>
</evidence>
<evidence type="ECO:0000256" key="9">
    <source>
        <dbReference type="ARBA" id="ARBA00022837"/>
    </source>
</evidence>
<organism evidence="17 18">
    <name type="scientific">Lobosporangium transversale</name>
    <dbReference type="NCBI Taxonomy" id="64571"/>
    <lineage>
        <taxon>Eukaryota</taxon>
        <taxon>Fungi</taxon>
        <taxon>Fungi incertae sedis</taxon>
        <taxon>Mucoromycota</taxon>
        <taxon>Mortierellomycotina</taxon>
        <taxon>Mortierellomycetes</taxon>
        <taxon>Mortierellales</taxon>
        <taxon>Mortierellaceae</taxon>
        <taxon>Lobosporangium</taxon>
    </lineage>
</organism>
<evidence type="ECO:0000256" key="8">
    <source>
        <dbReference type="ARBA" id="ARBA00022824"/>
    </source>
</evidence>
<evidence type="ECO:0000256" key="13">
    <source>
        <dbReference type="ARBA" id="ARBA00031116"/>
    </source>
</evidence>
<evidence type="ECO:0000256" key="12">
    <source>
        <dbReference type="ARBA" id="ARBA00023136"/>
    </source>
</evidence>
<evidence type="ECO:0000256" key="1">
    <source>
        <dbReference type="ARBA" id="ARBA00004115"/>
    </source>
</evidence>
<keyword evidence="7 16" id="KW-0732">Signal</keyword>
<proteinExistence type="inferred from homology"/>
<evidence type="ECO:0000256" key="5">
    <source>
        <dbReference type="ARBA" id="ARBA00022568"/>
    </source>
</evidence>
<comment type="subcellular location">
    <subcellularLocation>
        <location evidence="1">Endoplasmic reticulum membrane</location>
        <topology evidence="1">Single-pass type I membrane protein</topology>
    </subcellularLocation>
</comment>
<evidence type="ECO:0000313" key="18">
    <source>
        <dbReference type="Proteomes" id="UP000193648"/>
    </source>
</evidence>
<name>A0A1Y2G9C9_9FUNG</name>
<evidence type="ECO:0000256" key="4">
    <source>
        <dbReference type="ARBA" id="ARBA00022448"/>
    </source>
</evidence>
<dbReference type="STRING" id="64571.A0A1Y2G9C9"/>
<accession>A0A1Y2G9C9</accession>
<feature type="compositionally biased region" description="Low complexity" evidence="14">
    <location>
        <begin position="304"/>
        <end position="322"/>
    </location>
</feature>
<sequence>MTWQSNRRRRGIGFVTLLIALVLLCSSVAKAFGGSPKKVLLRDVQTLTLHRDRMTTGRRTRPVPQLSCTGGSACGDYEPEVVQCINAGFDGTDVQWKCEADLPDNMRFGELDVYCEGYNHPDDPYVLKGSCGLEYKLHYTNKFSSHYGSWSSSKFNQWASKVRRQSWIEIIYLWTWIGIAGFILFSFLNTCLQHQRSGRNDDAPPPYRPPGSGPHGGGGGGGGGGWGSGWGSGWGNNDYRYKPTGSEGFRPGFWSGLGLGGLATYLATNRDRQRNYYPGYNTGYSSFSQPSTSYGSYSGGWGAGPSSASSSSSSSRPTRSATGYGGTRRR</sequence>
<keyword evidence="8" id="KW-0256">Endoplasmic reticulum</keyword>
<keyword evidence="10 15" id="KW-1133">Transmembrane helix</keyword>
<keyword evidence="5" id="KW-0109">Calcium transport</keyword>
<dbReference type="InterPro" id="IPR009567">
    <property type="entry name" value="SARAF"/>
</dbReference>
<feature type="compositionally biased region" description="Pro residues" evidence="14">
    <location>
        <begin position="203"/>
        <end position="212"/>
    </location>
</feature>
<keyword evidence="11" id="KW-0406">Ion transport</keyword>
<dbReference type="AlphaFoldDB" id="A0A1Y2G9C9"/>
<protein>
    <recommendedName>
        <fullName evidence="3">Store-operated calcium entry-associated regulatory factor</fullName>
    </recommendedName>
    <alternativeName>
        <fullName evidence="13">Transmembrane protein 66</fullName>
    </alternativeName>
</protein>
<keyword evidence="18" id="KW-1185">Reference proteome</keyword>
<evidence type="ECO:0000256" key="14">
    <source>
        <dbReference type="SAM" id="MobiDB-lite"/>
    </source>
</evidence>
<evidence type="ECO:0000256" key="3">
    <source>
        <dbReference type="ARBA" id="ARBA00016584"/>
    </source>
</evidence>
<gene>
    <name evidence="17" type="ORF">BCR41DRAFT_425823</name>
</gene>
<dbReference type="Proteomes" id="UP000193648">
    <property type="component" value="Unassembled WGS sequence"/>
</dbReference>
<keyword evidence="12 15" id="KW-0472">Membrane</keyword>
<feature type="compositionally biased region" description="Gly residues" evidence="14">
    <location>
        <begin position="213"/>
        <end position="227"/>
    </location>
</feature>
<comment type="caution">
    <text evidence="17">The sequence shown here is derived from an EMBL/GenBank/DDBJ whole genome shotgun (WGS) entry which is preliminary data.</text>
</comment>
<dbReference type="GO" id="GO:0005789">
    <property type="term" value="C:endoplasmic reticulum membrane"/>
    <property type="evidence" value="ECO:0007669"/>
    <property type="project" value="UniProtKB-SubCell"/>
</dbReference>
<evidence type="ECO:0000256" key="11">
    <source>
        <dbReference type="ARBA" id="ARBA00023065"/>
    </source>
</evidence>
<feature type="signal peptide" evidence="16">
    <location>
        <begin position="1"/>
        <end position="31"/>
    </location>
</feature>
<dbReference type="PANTHER" id="PTHR15929">
    <property type="entry name" value="STORE-OPERATED CALCIUM ENTRY-ASSOCIATED REGULATORY FACTOR"/>
    <property type="match status" value="1"/>
</dbReference>
<keyword evidence="6 15" id="KW-0812">Transmembrane</keyword>
<feature type="chain" id="PRO_5012192349" description="Store-operated calcium entry-associated regulatory factor" evidence="16">
    <location>
        <begin position="32"/>
        <end position="330"/>
    </location>
</feature>
<keyword evidence="9" id="KW-0106">Calcium</keyword>
<dbReference type="Pfam" id="PF06682">
    <property type="entry name" value="SARAF"/>
    <property type="match status" value="1"/>
</dbReference>
<evidence type="ECO:0000256" key="7">
    <source>
        <dbReference type="ARBA" id="ARBA00022729"/>
    </source>
</evidence>
<dbReference type="InParanoid" id="A0A1Y2G9C9"/>
<evidence type="ECO:0000256" key="15">
    <source>
        <dbReference type="SAM" id="Phobius"/>
    </source>
</evidence>
<feature type="compositionally biased region" description="Low complexity" evidence="14">
    <location>
        <begin position="284"/>
        <end position="296"/>
    </location>
</feature>
<keyword evidence="4" id="KW-0813">Transport</keyword>